<keyword evidence="4" id="KW-0472">Membrane</keyword>
<sequence length="128" mass="13787">PSCILLPPLLGFSLFFLAADALKCQHGTLKTIQDISKLPLQWTAGQKICNVGEGCQDTLMLIENGEQVNLVLTKGCTTAKDQEAKVTEHRTGPGLSVTSYTRVCRKKDFCNDLSTTAPLWAPPPVTGA</sequence>
<evidence type="ECO:0000313" key="8">
    <source>
        <dbReference type="Proteomes" id="UP000694415"/>
    </source>
</evidence>
<organism evidence="7 8">
    <name type="scientific">Mus spicilegus</name>
    <name type="common">Mound-building mouse</name>
    <dbReference type="NCBI Taxonomy" id="10103"/>
    <lineage>
        <taxon>Eukaryota</taxon>
        <taxon>Metazoa</taxon>
        <taxon>Chordata</taxon>
        <taxon>Craniata</taxon>
        <taxon>Vertebrata</taxon>
        <taxon>Euteleostomi</taxon>
        <taxon>Mammalia</taxon>
        <taxon>Eutheria</taxon>
        <taxon>Euarchontoglires</taxon>
        <taxon>Glires</taxon>
        <taxon>Rodentia</taxon>
        <taxon>Myomorpha</taxon>
        <taxon>Muroidea</taxon>
        <taxon>Muridae</taxon>
        <taxon>Murinae</taxon>
        <taxon>Mus</taxon>
        <taxon>Mus</taxon>
    </lineage>
</organism>
<protein>
    <recommendedName>
        <fullName evidence="9">CD177 antigen</fullName>
    </recommendedName>
</protein>
<evidence type="ECO:0000313" key="7">
    <source>
        <dbReference type="Ensembl" id="ENSMSIP00000010643.1"/>
    </source>
</evidence>
<comment type="subcellular location">
    <subcellularLocation>
        <location evidence="1">Cell membrane</location>
    </subcellularLocation>
</comment>
<dbReference type="Ensembl" id="ENSMSIT00000013487.1">
    <property type="protein sequence ID" value="ENSMSIP00000010643.1"/>
    <property type="gene ID" value="ENSMSIG00000009321.1"/>
</dbReference>
<dbReference type="CDD" id="cd23623">
    <property type="entry name" value="TFP_LU_ECD_CD177_rpt1"/>
    <property type="match status" value="1"/>
</dbReference>
<evidence type="ECO:0008006" key="9">
    <source>
        <dbReference type="Google" id="ProtNLM"/>
    </source>
</evidence>
<feature type="chain" id="PRO_5034002012" description="CD177 antigen" evidence="6">
    <location>
        <begin position="22"/>
        <end position="128"/>
    </location>
</feature>
<proteinExistence type="predicted"/>
<keyword evidence="8" id="KW-1185">Reference proteome</keyword>
<keyword evidence="5" id="KW-0325">Glycoprotein</keyword>
<evidence type="ECO:0000256" key="2">
    <source>
        <dbReference type="ARBA" id="ARBA00022475"/>
    </source>
</evidence>
<evidence type="ECO:0000256" key="3">
    <source>
        <dbReference type="ARBA" id="ARBA00022729"/>
    </source>
</evidence>
<evidence type="ECO:0000256" key="5">
    <source>
        <dbReference type="ARBA" id="ARBA00023180"/>
    </source>
</evidence>
<accession>A0A8C6MTD9</accession>
<dbReference type="AlphaFoldDB" id="A0A8C6MTD9"/>
<dbReference type="GO" id="GO:0007159">
    <property type="term" value="P:leukocyte cell-cell adhesion"/>
    <property type="evidence" value="ECO:0007669"/>
    <property type="project" value="TreeGrafter"/>
</dbReference>
<feature type="signal peptide" evidence="6">
    <location>
        <begin position="1"/>
        <end position="21"/>
    </location>
</feature>
<dbReference type="PANTHER" id="PTHR16529:SF8">
    <property type="entry name" value="CD177 ANTIGEN"/>
    <property type="match status" value="1"/>
</dbReference>
<evidence type="ECO:0000256" key="6">
    <source>
        <dbReference type="SAM" id="SignalP"/>
    </source>
</evidence>
<name>A0A8C6MTD9_MUSSI</name>
<dbReference type="GO" id="GO:0045217">
    <property type="term" value="P:cell-cell junction maintenance"/>
    <property type="evidence" value="ECO:0007669"/>
    <property type="project" value="TreeGrafter"/>
</dbReference>
<evidence type="ECO:0000256" key="4">
    <source>
        <dbReference type="ARBA" id="ARBA00023136"/>
    </source>
</evidence>
<reference evidence="7" key="2">
    <citation type="submission" date="2025-09" db="UniProtKB">
        <authorList>
            <consortium name="Ensembl"/>
        </authorList>
    </citation>
    <scope>IDENTIFICATION</scope>
</reference>
<keyword evidence="2" id="KW-1003">Cell membrane</keyword>
<reference evidence="7" key="1">
    <citation type="submission" date="2025-08" db="UniProtKB">
        <authorList>
            <consortium name="Ensembl"/>
        </authorList>
    </citation>
    <scope>IDENTIFICATION</scope>
</reference>
<dbReference type="GO" id="GO:2001044">
    <property type="term" value="P:regulation of integrin-mediated signaling pathway"/>
    <property type="evidence" value="ECO:0007669"/>
    <property type="project" value="TreeGrafter"/>
</dbReference>
<dbReference type="GO" id="GO:0098742">
    <property type="term" value="P:cell-cell adhesion via plasma-membrane adhesion molecules"/>
    <property type="evidence" value="ECO:0007669"/>
    <property type="project" value="TreeGrafter"/>
</dbReference>
<dbReference type="GeneTree" id="ENSGT00530000063351"/>
<evidence type="ECO:0000256" key="1">
    <source>
        <dbReference type="ARBA" id="ARBA00004236"/>
    </source>
</evidence>
<dbReference type="GO" id="GO:0043315">
    <property type="term" value="P:positive regulation of neutrophil degranulation"/>
    <property type="evidence" value="ECO:0007669"/>
    <property type="project" value="TreeGrafter"/>
</dbReference>
<dbReference type="Proteomes" id="UP000694415">
    <property type="component" value="Unplaced"/>
</dbReference>
<dbReference type="InterPro" id="IPR051899">
    <property type="entry name" value="Fert-Immune_med_protein"/>
</dbReference>
<dbReference type="PANTHER" id="PTHR16529">
    <property type="entry name" value="CD177 ANTIGEN"/>
    <property type="match status" value="1"/>
</dbReference>
<dbReference type="GO" id="GO:0044853">
    <property type="term" value="C:plasma membrane raft"/>
    <property type="evidence" value="ECO:0007669"/>
    <property type="project" value="TreeGrafter"/>
</dbReference>
<keyword evidence="3 6" id="KW-0732">Signal</keyword>